<dbReference type="InterPro" id="IPR055080">
    <property type="entry name" value="Gal80p-like_C"/>
</dbReference>
<dbReference type="Pfam" id="PF01408">
    <property type="entry name" value="GFO_IDH_MocA"/>
    <property type="match status" value="1"/>
</dbReference>
<dbReference type="PANTHER" id="PTHR43708:SF1">
    <property type="entry name" value="GALACTOSE_LACTOSE METABOLISM REGULATORY PROTEIN GAL80"/>
    <property type="match status" value="1"/>
</dbReference>
<comment type="caution">
    <text evidence="3">The sequence shown here is derived from an EMBL/GenBank/DDBJ whole genome shotgun (WGS) entry which is preliminary data.</text>
</comment>
<reference evidence="3 4" key="1">
    <citation type="submission" date="2019-11" db="EMBL/GenBank/DDBJ databases">
        <title>Draft genome sequences of five Paenibacillus species of dairy origin.</title>
        <authorList>
            <person name="Olajide A.M."/>
            <person name="Chen S."/>
            <person name="Lapointe G."/>
        </authorList>
    </citation>
    <scope>NUCLEOTIDE SEQUENCE [LARGE SCALE GENOMIC DNA]</scope>
    <source>
        <strain evidence="3 4">3CT49</strain>
    </source>
</reference>
<name>A0A6N8ENI8_PAEMA</name>
<evidence type="ECO:0000259" key="1">
    <source>
        <dbReference type="Pfam" id="PF01408"/>
    </source>
</evidence>
<evidence type="ECO:0000313" key="3">
    <source>
        <dbReference type="EMBL" id="MUG21054.1"/>
    </source>
</evidence>
<feature type="domain" description="Gfo/Idh/MocA-like oxidoreductase N-terminal" evidence="1">
    <location>
        <begin position="12"/>
        <end position="131"/>
    </location>
</feature>
<gene>
    <name evidence="3" type="ORF">GNQ08_01225</name>
</gene>
<dbReference type="EMBL" id="WNZZ01000001">
    <property type="protein sequence ID" value="MUG21054.1"/>
    <property type="molecule type" value="Genomic_DNA"/>
</dbReference>
<feature type="domain" description="Gal80p-like C-terminal" evidence="2">
    <location>
        <begin position="141"/>
        <end position="277"/>
    </location>
</feature>
<dbReference type="AlphaFoldDB" id="A0A6N8ENI8"/>
<dbReference type="GO" id="GO:0000166">
    <property type="term" value="F:nucleotide binding"/>
    <property type="evidence" value="ECO:0007669"/>
    <property type="project" value="InterPro"/>
</dbReference>
<dbReference type="Gene3D" id="3.30.360.10">
    <property type="entry name" value="Dihydrodipicolinate Reductase, domain 2"/>
    <property type="match status" value="1"/>
</dbReference>
<dbReference type="SUPFAM" id="SSF51735">
    <property type="entry name" value="NAD(P)-binding Rossmann-fold domains"/>
    <property type="match status" value="1"/>
</dbReference>
<dbReference type="RefSeq" id="WP_155619241.1">
    <property type="nucleotide sequence ID" value="NZ_JAWFWM010000128.1"/>
</dbReference>
<organism evidence="3 4">
    <name type="scientific">Paenibacillus macerans</name>
    <name type="common">Bacillus macerans</name>
    <dbReference type="NCBI Taxonomy" id="44252"/>
    <lineage>
        <taxon>Bacteria</taxon>
        <taxon>Bacillati</taxon>
        <taxon>Bacillota</taxon>
        <taxon>Bacilli</taxon>
        <taxon>Bacillales</taxon>
        <taxon>Paenibacillaceae</taxon>
        <taxon>Paenibacillus</taxon>
    </lineage>
</organism>
<dbReference type="Pfam" id="PF22685">
    <property type="entry name" value="Gal80p_C-like"/>
    <property type="match status" value="1"/>
</dbReference>
<protein>
    <submittedName>
        <fullName evidence="3">Gfo/Idh/MocA family oxidoreductase</fullName>
    </submittedName>
</protein>
<evidence type="ECO:0000259" key="2">
    <source>
        <dbReference type="Pfam" id="PF22685"/>
    </source>
</evidence>
<dbReference type="InterPro" id="IPR036291">
    <property type="entry name" value="NAD(P)-bd_dom_sf"/>
</dbReference>
<accession>A0A6N8ENI8</accession>
<dbReference type="SUPFAM" id="SSF55347">
    <property type="entry name" value="Glyceraldehyde-3-phosphate dehydrogenase-like, C-terminal domain"/>
    <property type="match status" value="1"/>
</dbReference>
<dbReference type="Proteomes" id="UP000442469">
    <property type="component" value="Unassembled WGS sequence"/>
</dbReference>
<dbReference type="InterPro" id="IPR000683">
    <property type="entry name" value="Gfo/Idh/MocA-like_OxRdtase_N"/>
</dbReference>
<dbReference type="PANTHER" id="PTHR43708">
    <property type="entry name" value="CONSERVED EXPRESSED OXIDOREDUCTASE (EUROFUNG)"/>
    <property type="match status" value="1"/>
</dbReference>
<dbReference type="Gene3D" id="3.40.50.720">
    <property type="entry name" value="NAD(P)-binding Rossmann-like Domain"/>
    <property type="match status" value="1"/>
</dbReference>
<dbReference type="InterPro" id="IPR051317">
    <property type="entry name" value="Gfo/Idh/MocA_oxidoreduct"/>
</dbReference>
<evidence type="ECO:0000313" key="4">
    <source>
        <dbReference type="Proteomes" id="UP000442469"/>
    </source>
</evidence>
<sequence>MKTLGSAGSAKIRTGIIGGSLNNQWASRTHIPALTQSTCHEITAIATSNMASAKESAAALGVTQAFDDYRELVRSENVDLVVVSVKVPHHYEMIKEAIAAGKHVYSEWPLAVTPEEAEELAELTSQKGIHHAVGLQARQSPALLDAKNRISRGDIGRVLSASMAVSTPGKGGFTEQNAIYLLQEKYGATLLSINGGHSLDAFSFVLGDLKEVYATMNSNYSEAKVLGTGETVPKDTADQIMVHGMLESGASVSVHIQGGTYPKFELEIQGEKGVIRISQPRSQGHVQFGGLVVEQALYPSGHLGSYGDQETLQRVYDETEDGSVTVNQVLRAHQVLAEDIRQGTFQAPGFHEAARLHRLLETIRQSACTGERLSII</sequence>
<proteinExistence type="predicted"/>